<comment type="similarity">
    <text evidence="1">Belongs to the 3-beta-HSD family.</text>
</comment>
<protein>
    <recommendedName>
        <fullName evidence="3">3-beta hydroxysteroid dehydrogenase/isomerase domain-containing protein</fullName>
    </recommendedName>
</protein>
<dbReference type="EMBL" id="JBBXMP010000008">
    <property type="protein sequence ID" value="KAL0070301.1"/>
    <property type="molecule type" value="Genomic_DNA"/>
</dbReference>
<gene>
    <name evidence="4" type="ORF">AAF712_002793</name>
</gene>
<dbReference type="InterPro" id="IPR036291">
    <property type="entry name" value="NAD(P)-bd_dom_sf"/>
</dbReference>
<name>A0ABR3A8T0_9AGAR</name>
<dbReference type="SUPFAM" id="SSF51735">
    <property type="entry name" value="NAD(P)-binding Rossmann-fold domains"/>
    <property type="match status" value="1"/>
</dbReference>
<evidence type="ECO:0000259" key="3">
    <source>
        <dbReference type="Pfam" id="PF01073"/>
    </source>
</evidence>
<reference evidence="4 5" key="1">
    <citation type="submission" date="2024-05" db="EMBL/GenBank/DDBJ databases">
        <title>A draft genome resource for the thread blight pathogen Marasmius tenuissimus strain MS-2.</title>
        <authorList>
            <person name="Yulfo-Soto G.E."/>
            <person name="Baruah I.K."/>
            <person name="Amoako-Attah I."/>
            <person name="Bukari Y."/>
            <person name="Meinhardt L.W."/>
            <person name="Bailey B.A."/>
            <person name="Cohen S.P."/>
        </authorList>
    </citation>
    <scope>NUCLEOTIDE SEQUENCE [LARGE SCALE GENOMIC DNA]</scope>
    <source>
        <strain evidence="4 5">MS-2</strain>
    </source>
</reference>
<feature type="domain" description="3-beta hydroxysteroid dehydrogenase/isomerase" evidence="3">
    <location>
        <begin position="191"/>
        <end position="302"/>
    </location>
</feature>
<dbReference type="Pfam" id="PF01073">
    <property type="entry name" value="3Beta_HSD"/>
    <property type="match status" value="2"/>
</dbReference>
<evidence type="ECO:0000256" key="1">
    <source>
        <dbReference type="ARBA" id="ARBA00009219"/>
    </source>
</evidence>
<evidence type="ECO:0000313" key="4">
    <source>
        <dbReference type="EMBL" id="KAL0070301.1"/>
    </source>
</evidence>
<dbReference type="PANTHER" id="PTHR43245">
    <property type="entry name" value="BIFUNCTIONAL POLYMYXIN RESISTANCE PROTEIN ARNA"/>
    <property type="match status" value="1"/>
</dbReference>
<feature type="domain" description="3-beta hydroxysteroid dehydrogenase/isomerase" evidence="3">
    <location>
        <begin position="6"/>
        <end position="135"/>
    </location>
</feature>
<dbReference type="Gene3D" id="3.40.50.720">
    <property type="entry name" value="NAD(P)-binding Rossmann-like Domain"/>
    <property type="match status" value="1"/>
</dbReference>
<dbReference type="InterPro" id="IPR050177">
    <property type="entry name" value="Lipid_A_modif_metabolic_enz"/>
</dbReference>
<proteinExistence type="inferred from homology"/>
<evidence type="ECO:0000313" key="5">
    <source>
        <dbReference type="Proteomes" id="UP001437256"/>
    </source>
</evidence>
<keyword evidence="5" id="KW-1185">Reference proteome</keyword>
<dbReference type="PANTHER" id="PTHR43245:SF51">
    <property type="entry name" value="SHORT CHAIN DEHYDROGENASE_REDUCTASE FAMILY 42E, MEMBER 2"/>
    <property type="match status" value="1"/>
</dbReference>
<keyword evidence="2" id="KW-0560">Oxidoreductase</keyword>
<comment type="caution">
    <text evidence="4">The sequence shown here is derived from an EMBL/GenBank/DDBJ whole genome shotgun (WGS) entry which is preliminary data.</text>
</comment>
<dbReference type="Proteomes" id="UP001437256">
    <property type="component" value="Unassembled WGS sequence"/>
</dbReference>
<organism evidence="4 5">
    <name type="scientific">Marasmius tenuissimus</name>
    <dbReference type="NCBI Taxonomy" id="585030"/>
    <lineage>
        <taxon>Eukaryota</taxon>
        <taxon>Fungi</taxon>
        <taxon>Dikarya</taxon>
        <taxon>Basidiomycota</taxon>
        <taxon>Agaricomycotina</taxon>
        <taxon>Agaricomycetes</taxon>
        <taxon>Agaricomycetidae</taxon>
        <taxon>Agaricales</taxon>
        <taxon>Marasmiineae</taxon>
        <taxon>Marasmiaceae</taxon>
        <taxon>Marasmius</taxon>
    </lineage>
</organism>
<accession>A0ABR3A8T0</accession>
<sequence>MATLQSGFLGGWIVIQLLQRGEDPKKIRILDVRPPVRKDLTAGKAKEVQFVKVDISDKDSVEAAFEAPWPETGSQNAVPEVTVIHTAAIIRFHERHRIFLKMSEKVNVLGTQNIIDAARKIGATTLVATSSGSVAHWMPGSQLMWPWQWPWFTNLFGVEHGRSRLVQMLGDQEAGGENESERGTLPKNLEDFATLYSYTKLAAERLVRSAHKSPTGSSGSKLLRTGALRPVNAIYGPGADVFDFYFASGENNVSISEHSYLNQCNVENCALAHLLYEKRLIDSSGPDVGGQAFTITDPGPPITWPDCYLALAYFVDHFSKGKAKYGFKPISPTIISVIANINETYYVTRHKMLSSPSTLIRRVGSFIPPLPALLVPLQPSTIGLSTIHPLVDDSRARLPVEKGGLGYVGVVDTMEGIARCAKQYYEVGSLRPDGVGLFSFIEAK</sequence>
<evidence type="ECO:0000256" key="2">
    <source>
        <dbReference type="ARBA" id="ARBA00023002"/>
    </source>
</evidence>
<dbReference type="InterPro" id="IPR002225">
    <property type="entry name" value="3Beta_OHSteriod_DH/Estase"/>
</dbReference>